<protein>
    <submittedName>
        <fullName evidence="4">rRNA pseudouridine synthase</fullName>
    </submittedName>
</protein>
<organism evidence="4 5">
    <name type="scientific">Candidatus Scatomorpha merdipullorum</name>
    <dbReference type="NCBI Taxonomy" id="2840927"/>
    <lineage>
        <taxon>Bacteria</taxon>
        <taxon>Bacillati</taxon>
        <taxon>Bacillota</taxon>
        <taxon>Clostridia</taxon>
        <taxon>Eubacteriales</taxon>
        <taxon>Candidatus Scatomorpha</taxon>
    </lineage>
</organism>
<feature type="domain" description="Pseudouridine synthase RsuA/RluA-like" evidence="3">
    <location>
        <begin position="1"/>
        <end position="88"/>
    </location>
</feature>
<comment type="caution">
    <text evidence="4">The sequence shown here is derived from an EMBL/GenBank/DDBJ whole genome shotgun (WGS) entry which is preliminary data.</text>
</comment>
<reference evidence="4" key="1">
    <citation type="submission" date="2020-10" db="EMBL/GenBank/DDBJ databases">
        <authorList>
            <person name="Gilroy R."/>
        </authorList>
    </citation>
    <scope>NUCLEOTIDE SEQUENCE</scope>
    <source>
        <strain evidence="4">ChiHjej10B9-9673</strain>
    </source>
</reference>
<evidence type="ECO:0000313" key="4">
    <source>
        <dbReference type="EMBL" id="HIS66610.1"/>
    </source>
</evidence>
<sequence length="138" mass="15318">GLLIMTDDGEAANALMHPAREVEKVYRVTVKGPVSPAQLEKMRSVTELEGRPVRKPRVDILGGDEGATRLRFVIHEGRNREIRRICAAAGLEVSRLVRVAEGELRLGELPRGKWRELTRAELEYIRGLVSRPGGAEKG</sequence>
<reference evidence="4" key="2">
    <citation type="journal article" date="2021" name="PeerJ">
        <title>Extensive microbial diversity within the chicken gut microbiome revealed by metagenomics and culture.</title>
        <authorList>
            <person name="Gilroy R."/>
            <person name="Ravi A."/>
            <person name="Getino M."/>
            <person name="Pursley I."/>
            <person name="Horton D.L."/>
            <person name="Alikhan N.F."/>
            <person name="Baker D."/>
            <person name="Gharbi K."/>
            <person name="Hall N."/>
            <person name="Watson M."/>
            <person name="Adriaenssens E.M."/>
            <person name="Foster-Nyarko E."/>
            <person name="Jarju S."/>
            <person name="Secka A."/>
            <person name="Antonio M."/>
            <person name="Oren A."/>
            <person name="Chaudhuri R.R."/>
            <person name="La Ragione R."/>
            <person name="Hildebrand F."/>
            <person name="Pallen M.J."/>
        </authorList>
    </citation>
    <scope>NUCLEOTIDE SEQUENCE</scope>
    <source>
        <strain evidence="4">ChiHjej10B9-9673</strain>
    </source>
</reference>
<dbReference type="InterPro" id="IPR000748">
    <property type="entry name" value="PsdUridine_synth_RsuA/RluB/E/F"/>
</dbReference>
<dbReference type="PANTHER" id="PTHR47683:SF3">
    <property type="entry name" value="RIBOSOMAL LARGE SUBUNIT PSEUDOURIDINE SYNTHASE B"/>
    <property type="match status" value="1"/>
</dbReference>
<dbReference type="EMBL" id="DVJK01000097">
    <property type="protein sequence ID" value="HIS66610.1"/>
    <property type="molecule type" value="Genomic_DNA"/>
</dbReference>
<dbReference type="Proteomes" id="UP000824001">
    <property type="component" value="Unassembled WGS sequence"/>
</dbReference>
<dbReference type="InterPro" id="IPR042092">
    <property type="entry name" value="PsdUridine_s_RsuA/RluB/E/F_cat"/>
</dbReference>
<dbReference type="GO" id="GO:0003723">
    <property type="term" value="F:RNA binding"/>
    <property type="evidence" value="ECO:0007669"/>
    <property type="project" value="UniProtKB-KW"/>
</dbReference>
<gene>
    <name evidence="4" type="ORF">IAC18_03490</name>
</gene>
<dbReference type="InterPro" id="IPR006145">
    <property type="entry name" value="PsdUridine_synth_RsuA/RluA"/>
</dbReference>
<dbReference type="SUPFAM" id="SSF55120">
    <property type="entry name" value="Pseudouridine synthase"/>
    <property type="match status" value="1"/>
</dbReference>
<dbReference type="GO" id="GO:0001522">
    <property type="term" value="P:pseudouridine synthesis"/>
    <property type="evidence" value="ECO:0007669"/>
    <property type="project" value="InterPro"/>
</dbReference>
<dbReference type="InterPro" id="IPR050343">
    <property type="entry name" value="RsuA_PseudoU_synthase"/>
</dbReference>
<dbReference type="Pfam" id="PF00849">
    <property type="entry name" value="PseudoU_synth_2"/>
    <property type="match status" value="1"/>
</dbReference>
<keyword evidence="1" id="KW-0694">RNA-binding</keyword>
<evidence type="ECO:0000256" key="2">
    <source>
        <dbReference type="ARBA" id="ARBA00023235"/>
    </source>
</evidence>
<evidence type="ECO:0000259" key="3">
    <source>
        <dbReference type="Pfam" id="PF00849"/>
    </source>
</evidence>
<dbReference type="AlphaFoldDB" id="A0A9D1JUK8"/>
<dbReference type="Gene3D" id="3.30.70.580">
    <property type="entry name" value="Pseudouridine synthase I, catalytic domain, N-terminal subdomain"/>
    <property type="match status" value="1"/>
</dbReference>
<name>A0A9D1JUK8_9FIRM</name>
<accession>A0A9D1JUK8</accession>
<evidence type="ECO:0000256" key="1">
    <source>
        <dbReference type="ARBA" id="ARBA00022884"/>
    </source>
</evidence>
<dbReference type="GO" id="GO:0006396">
    <property type="term" value="P:RNA processing"/>
    <property type="evidence" value="ECO:0007669"/>
    <property type="project" value="UniProtKB-ARBA"/>
</dbReference>
<dbReference type="GO" id="GO:0009982">
    <property type="term" value="F:pseudouridine synthase activity"/>
    <property type="evidence" value="ECO:0007669"/>
    <property type="project" value="InterPro"/>
</dbReference>
<feature type="non-terminal residue" evidence="4">
    <location>
        <position position="1"/>
    </location>
</feature>
<dbReference type="InterPro" id="IPR020103">
    <property type="entry name" value="PsdUridine_synth_cat_dom_sf"/>
</dbReference>
<dbReference type="NCBIfam" id="TIGR00093">
    <property type="entry name" value="pseudouridine synthase"/>
    <property type="match status" value="1"/>
</dbReference>
<dbReference type="GO" id="GO:0140098">
    <property type="term" value="F:catalytic activity, acting on RNA"/>
    <property type="evidence" value="ECO:0007669"/>
    <property type="project" value="UniProtKB-ARBA"/>
</dbReference>
<dbReference type="PANTHER" id="PTHR47683">
    <property type="entry name" value="PSEUDOURIDINE SYNTHASE FAMILY PROTEIN-RELATED"/>
    <property type="match status" value="1"/>
</dbReference>
<evidence type="ECO:0000313" key="5">
    <source>
        <dbReference type="Proteomes" id="UP000824001"/>
    </source>
</evidence>
<keyword evidence="2" id="KW-0413">Isomerase</keyword>
<dbReference type="Gene3D" id="3.30.70.1560">
    <property type="entry name" value="Alpha-L RNA-binding motif"/>
    <property type="match status" value="1"/>
</dbReference>
<proteinExistence type="predicted"/>
<dbReference type="InterPro" id="IPR020094">
    <property type="entry name" value="TruA/RsuA/RluB/E/F_N"/>
</dbReference>